<dbReference type="EMBL" id="CALNXK010000231">
    <property type="protein sequence ID" value="CAH3177869.1"/>
    <property type="molecule type" value="Genomic_DNA"/>
</dbReference>
<proteinExistence type="predicted"/>
<feature type="region of interest" description="Disordered" evidence="1">
    <location>
        <begin position="221"/>
        <end position="243"/>
    </location>
</feature>
<sequence>WASGFLLAAKCKLMQIDANYTRAGELGFYGPMAMEGAAWFALFSTVFLASQGRGQGNERRNYGSTSYCPQTNFLPSIPAPEAKHCDYSRDCSKIDCVVRQDPQKLRVILKLNTCKVPWNATVTLKQPESNLTWSATLKDGEKAKLDVIPSMLTGGIPVSNDSFFVRVGLRKHGEQLLDYTVEILRNLKMSDVVIPVNVTLLSGSAPLGMTICDAVEVVHGEDHSERQEEHQNVTKSCQPDKTKPNVKEGTCPPVCLTGGTLCPVTNHCSKITCTAPPEDKGPGMKKLTIELNGCRDVQTATVTIQSSKPVATWSHTFKNGDRAVAPMSSGVGVKVRPYLKVELVKAKASIMFKLMLEIEEQGSNRITMNTTVLSTKLPLPKCGIKSYKKQMPVSVKVVVIVIPVLLLLLVGLGFAFYCYRKRGSGLRFPVHLTPAGSKVPMRRLSNEI</sequence>
<organism evidence="3 4">
    <name type="scientific">Porites lobata</name>
    <dbReference type="NCBI Taxonomy" id="104759"/>
    <lineage>
        <taxon>Eukaryota</taxon>
        <taxon>Metazoa</taxon>
        <taxon>Cnidaria</taxon>
        <taxon>Anthozoa</taxon>
        <taxon>Hexacorallia</taxon>
        <taxon>Scleractinia</taxon>
        <taxon>Fungiina</taxon>
        <taxon>Poritidae</taxon>
        <taxon>Porites</taxon>
    </lineage>
</organism>
<keyword evidence="4" id="KW-1185">Reference proteome</keyword>
<gene>
    <name evidence="3" type="ORF">PLOB_00019910</name>
</gene>
<protein>
    <submittedName>
        <fullName evidence="3">Uncharacterized protein</fullName>
    </submittedName>
</protein>
<evidence type="ECO:0000256" key="1">
    <source>
        <dbReference type="SAM" id="MobiDB-lite"/>
    </source>
</evidence>
<evidence type="ECO:0000256" key="2">
    <source>
        <dbReference type="SAM" id="Phobius"/>
    </source>
</evidence>
<feature type="transmembrane region" description="Helical" evidence="2">
    <location>
        <begin position="397"/>
        <end position="419"/>
    </location>
</feature>
<accession>A0ABN8RH08</accession>
<feature type="non-terminal residue" evidence="3">
    <location>
        <position position="1"/>
    </location>
</feature>
<comment type="caution">
    <text evidence="3">The sequence shown here is derived from an EMBL/GenBank/DDBJ whole genome shotgun (WGS) entry which is preliminary data.</text>
</comment>
<keyword evidence="2" id="KW-0472">Membrane</keyword>
<keyword evidence="2" id="KW-0812">Transmembrane</keyword>
<reference evidence="3 4" key="1">
    <citation type="submission" date="2022-05" db="EMBL/GenBank/DDBJ databases">
        <authorList>
            <consortium name="Genoscope - CEA"/>
            <person name="William W."/>
        </authorList>
    </citation>
    <scope>NUCLEOTIDE SEQUENCE [LARGE SCALE GENOMIC DNA]</scope>
</reference>
<keyword evidence="2" id="KW-1133">Transmembrane helix</keyword>
<evidence type="ECO:0000313" key="4">
    <source>
        <dbReference type="Proteomes" id="UP001159405"/>
    </source>
</evidence>
<evidence type="ECO:0000313" key="3">
    <source>
        <dbReference type="EMBL" id="CAH3177869.1"/>
    </source>
</evidence>
<dbReference type="Proteomes" id="UP001159405">
    <property type="component" value="Unassembled WGS sequence"/>
</dbReference>
<name>A0ABN8RH08_9CNID</name>